<evidence type="ECO:0000256" key="3">
    <source>
        <dbReference type="ARBA" id="ARBA00022833"/>
    </source>
</evidence>
<dbReference type="Pfam" id="PF02892">
    <property type="entry name" value="zf-BED"/>
    <property type="match status" value="1"/>
</dbReference>
<comment type="caution">
    <text evidence="6">The sequence shown here is derived from an EMBL/GenBank/DDBJ whole genome shotgun (WGS) entry which is preliminary data.</text>
</comment>
<keyword evidence="1" id="KW-0479">Metal-binding</keyword>
<proteinExistence type="predicted"/>
<keyword evidence="3" id="KW-0862">Zinc</keyword>
<dbReference type="InterPro" id="IPR003656">
    <property type="entry name" value="Znf_BED"/>
</dbReference>
<feature type="domain" description="BED-type" evidence="5">
    <location>
        <begin position="145"/>
        <end position="176"/>
    </location>
</feature>
<feature type="compositionally biased region" description="Low complexity" evidence="4">
    <location>
        <begin position="37"/>
        <end position="50"/>
    </location>
</feature>
<evidence type="ECO:0000313" key="7">
    <source>
        <dbReference type="Proteomes" id="UP001154282"/>
    </source>
</evidence>
<dbReference type="GO" id="GO:0008270">
    <property type="term" value="F:zinc ion binding"/>
    <property type="evidence" value="ECO:0007669"/>
    <property type="project" value="UniProtKB-KW"/>
</dbReference>
<evidence type="ECO:0000256" key="1">
    <source>
        <dbReference type="ARBA" id="ARBA00022723"/>
    </source>
</evidence>
<dbReference type="AlphaFoldDB" id="A0AAV0RMQ8"/>
<dbReference type="GO" id="GO:0003677">
    <property type="term" value="F:DNA binding"/>
    <property type="evidence" value="ECO:0007669"/>
    <property type="project" value="InterPro"/>
</dbReference>
<dbReference type="Proteomes" id="UP001154282">
    <property type="component" value="Unassembled WGS sequence"/>
</dbReference>
<accession>A0AAV0RMQ8</accession>
<organism evidence="6 7">
    <name type="scientific">Linum tenue</name>
    <dbReference type="NCBI Taxonomy" id="586396"/>
    <lineage>
        <taxon>Eukaryota</taxon>
        <taxon>Viridiplantae</taxon>
        <taxon>Streptophyta</taxon>
        <taxon>Embryophyta</taxon>
        <taxon>Tracheophyta</taxon>
        <taxon>Spermatophyta</taxon>
        <taxon>Magnoliopsida</taxon>
        <taxon>eudicotyledons</taxon>
        <taxon>Gunneridae</taxon>
        <taxon>Pentapetalae</taxon>
        <taxon>rosids</taxon>
        <taxon>fabids</taxon>
        <taxon>Malpighiales</taxon>
        <taxon>Linaceae</taxon>
        <taxon>Linum</taxon>
    </lineage>
</organism>
<feature type="region of interest" description="Disordered" evidence="4">
    <location>
        <begin position="104"/>
        <end position="137"/>
    </location>
</feature>
<dbReference type="EMBL" id="CAMGYJ010000011">
    <property type="protein sequence ID" value="CAI0558566.1"/>
    <property type="molecule type" value="Genomic_DNA"/>
</dbReference>
<gene>
    <name evidence="6" type="ORF">LITE_LOCUS48831</name>
</gene>
<reference evidence="6" key="1">
    <citation type="submission" date="2022-08" db="EMBL/GenBank/DDBJ databases">
        <authorList>
            <person name="Gutierrez-Valencia J."/>
        </authorList>
    </citation>
    <scope>NUCLEOTIDE SEQUENCE</scope>
</reference>
<keyword evidence="7" id="KW-1185">Reference proteome</keyword>
<name>A0AAV0RMQ8_9ROSI</name>
<feature type="compositionally biased region" description="Basic and acidic residues" evidence="4">
    <location>
        <begin position="8"/>
        <end position="19"/>
    </location>
</feature>
<evidence type="ECO:0000313" key="6">
    <source>
        <dbReference type="EMBL" id="CAI0558566.1"/>
    </source>
</evidence>
<evidence type="ECO:0000256" key="4">
    <source>
        <dbReference type="SAM" id="MobiDB-lite"/>
    </source>
</evidence>
<keyword evidence="2" id="KW-0863">Zinc-finger</keyword>
<evidence type="ECO:0000256" key="2">
    <source>
        <dbReference type="ARBA" id="ARBA00022771"/>
    </source>
</evidence>
<sequence>MAISPRALDIRRGPTDRKGPKPARPGKFAVTGRPETRSSSNPKPRNPSLPEFRFPVPFCHSRKNPKPRNPSLPEFGIPLPVCHSRLLFRSPIKQVALKIQSAEMEPEQFENGNAAAPAPGNPNNPPEPLDDVPQLPLGASRSLKSDVWPHFTRVMVSGILKAKCNYCKKVLAAKSTNVSASELKALEGVFSAMAMDDTTVEDNTDGDGVQSE</sequence>
<protein>
    <recommendedName>
        <fullName evidence="5">BED-type domain-containing protein</fullName>
    </recommendedName>
</protein>
<evidence type="ECO:0000259" key="5">
    <source>
        <dbReference type="Pfam" id="PF02892"/>
    </source>
</evidence>
<feature type="region of interest" description="Disordered" evidence="4">
    <location>
        <begin position="1"/>
        <end position="74"/>
    </location>
</feature>